<dbReference type="InterPro" id="IPR029021">
    <property type="entry name" value="Prot-tyrosine_phosphatase-like"/>
</dbReference>
<accession>A0A915Q265</accession>
<dbReference type="PROSITE" id="PS50056">
    <property type="entry name" value="TYR_PHOSPHATASE_2"/>
    <property type="match status" value="1"/>
</dbReference>
<dbReference type="CDD" id="cd14514">
    <property type="entry name" value="DUSP14-like"/>
    <property type="match status" value="1"/>
</dbReference>
<dbReference type="WBParaSite" id="sdigi.contig60.g3274.t1">
    <property type="protein sequence ID" value="sdigi.contig60.g3274.t1"/>
    <property type="gene ID" value="sdigi.contig60.g3274"/>
</dbReference>
<feature type="domain" description="Tyrosine specific protein phosphatases" evidence="6">
    <location>
        <begin position="186"/>
        <end position="248"/>
    </location>
</feature>
<dbReference type="InterPro" id="IPR016130">
    <property type="entry name" value="Tyr_Pase_AS"/>
</dbReference>
<name>A0A915Q265_9BILA</name>
<protein>
    <submittedName>
        <fullName evidence="8">Dual specificity protein phosphatase 14</fullName>
    </submittedName>
</protein>
<organism evidence="7 8">
    <name type="scientific">Setaria digitata</name>
    <dbReference type="NCBI Taxonomy" id="48799"/>
    <lineage>
        <taxon>Eukaryota</taxon>
        <taxon>Metazoa</taxon>
        <taxon>Ecdysozoa</taxon>
        <taxon>Nematoda</taxon>
        <taxon>Chromadorea</taxon>
        <taxon>Rhabditida</taxon>
        <taxon>Spirurina</taxon>
        <taxon>Spiruromorpha</taxon>
        <taxon>Filarioidea</taxon>
        <taxon>Setariidae</taxon>
        <taxon>Setaria</taxon>
    </lineage>
</organism>
<reference evidence="8" key="1">
    <citation type="submission" date="2022-11" db="UniProtKB">
        <authorList>
            <consortium name="WormBaseParasite"/>
        </authorList>
    </citation>
    <scope>IDENTIFICATION</scope>
</reference>
<keyword evidence="3" id="KW-0904">Protein phosphatase</keyword>
<dbReference type="InterPro" id="IPR052103">
    <property type="entry name" value="Dual_spec_Phospatases"/>
</dbReference>
<dbReference type="GO" id="GO:0004721">
    <property type="term" value="F:phosphoprotein phosphatase activity"/>
    <property type="evidence" value="ECO:0007669"/>
    <property type="project" value="UniProtKB-KW"/>
</dbReference>
<feature type="domain" description="Tyrosine-protein phosphatase" evidence="5">
    <location>
        <begin position="128"/>
        <end position="269"/>
    </location>
</feature>
<evidence type="ECO:0000259" key="5">
    <source>
        <dbReference type="PROSITE" id="PS50054"/>
    </source>
</evidence>
<comment type="similarity">
    <text evidence="1">Belongs to the protein-tyrosine phosphatase family. Non-receptor class dual specificity subfamily.</text>
</comment>
<dbReference type="PROSITE" id="PS50054">
    <property type="entry name" value="TYR_PHOSPHATASE_DUAL"/>
    <property type="match status" value="1"/>
</dbReference>
<sequence>MATPFTVWHALHVHCMLLARGIRLHKTLTHAIHVKCSPHFLQGMENNNMQCCAASAGYFTSPTYHTYACVVYVIRVSTRASKELLLMTHFLRLVCEILSESGCVYDWGMTSLERMTLISFNVNPEYAKITEVVRGLYICGVSSLTPENIRKYDISFIVNATNEVPNVPSLGNIPRVKLWLEDTPQASIYPLLDPQTDQIEAVITSGGNVLVHCVAGVSRSASVCLAFLTKFRCKSLRQAYQFMAQKRPLVRPNIGFWRQLIAYEQNIKHSMGTVHLIRDKTHLDQVIPDVYLDMEAGAHKILASKKIDDNENGCIDEKRSRHNSSKLKFQPVLEPVLECVEATA</sequence>
<dbReference type="GO" id="GO:0005737">
    <property type="term" value="C:cytoplasm"/>
    <property type="evidence" value="ECO:0007669"/>
    <property type="project" value="TreeGrafter"/>
</dbReference>
<dbReference type="AlphaFoldDB" id="A0A915Q265"/>
<evidence type="ECO:0000256" key="3">
    <source>
        <dbReference type="ARBA" id="ARBA00022912"/>
    </source>
</evidence>
<feature type="signal peptide" evidence="4">
    <location>
        <begin position="1"/>
        <end position="21"/>
    </location>
</feature>
<dbReference type="Pfam" id="PF00782">
    <property type="entry name" value="DSPc"/>
    <property type="match status" value="1"/>
</dbReference>
<keyword evidence="2" id="KW-0378">Hydrolase</keyword>
<dbReference type="PANTHER" id="PTHR45961:SF9">
    <property type="entry name" value="DUAL SPECIFICITY PROTEIN PHOSPHATASE 14"/>
    <property type="match status" value="1"/>
</dbReference>
<proteinExistence type="inferred from homology"/>
<dbReference type="InterPro" id="IPR020422">
    <property type="entry name" value="TYR_PHOSPHATASE_DUAL_dom"/>
</dbReference>
<dbReference type="InterPro" id="IPR000340">
    <property type="entry name" value="Dual-sp_phosphatase_cat-dom"/>
</dbReference>
<evidence type="ECO:0000256" key="4">
    <source>
        <dbReference type="SAM" id="SignalP"/>
    </source>
</evidence>
<keyword evidence="4" id="KW-0732">Signal</keyword>
<evidence type="ECO:0000259" key="6">
    <source>
        <dbReference type="PROSITE" id="PS50056"/>
    </source>
</evidence>
<evidence type="ECO:0000313" key="7">
    <source>
        <dbReference type="Proteomes" id="UP000887581"/>
    </source>
</evidence>
<evidence type="ECO:0000256" key="2">
    <source>
        <dbReference type="ARBA" id="ARBA00022801"/>
    </source>
</evidence>
<evidence type="ECO:0000313" key="8">
    <source>
        <dbReference type="WBParaSite" id="sdigi.contig60.g3274.t1"/>
    </source>
</evidence>
<dbReference type="PANTHER" id="PTHR45961">
    <property type="entry name" value="IP21249P"/>
    <property type="match status" value="1"/>
</dbReference>
<keyword evidence="7" id="KW-1185">Reference proteome</keyword>
<dbReference type="PROSITE" id="PS00383">
    <property type="entry name" value="TYR_PHOSPHATASE_1"/>
    <property type="match status" value="1"/>
</dbReference>
<dbReference type="Proteomes" id="UP000887581">
    <property type="component" value="Unplaced"/>
</dbReference>
<dbReference type="SUPFAM" id="SSF52799">
    <property type="entry name" value="(Phosphotyrosine protein) phosphatases II"/>
    <property type="match status" value="1"/>
</dbReference>
<dbReference type="SMART" id="SM00195">
    <property type="entry name" value="DSPc"/>
    <property type="match status" value="1"/>
</dbReference>
<dbReference type="Gene3D" id="3.90.190.10">
    <property type="entry name" value="Protein tyrosine phosphatase superfamily"/>
    <property type="match status" value="1"/>
</dbReference>
<evidence type="ECO:0000256" key="1">
    <source>
        <dbReference type="ARBA" id="ARBA00008601"/>
    </source>
</evidence>
<feature type="chain" id="PRO_5036811847" evidence="4">
    <location>
        <begin position="22"/>
        <end position="344"/>
    </location>
</feature>
<dbReference type="InterPro" id="IPR000387">
    <property type="entry name" value="Tyr_Pase_dom"/>
</dbReference>